<evidence type="ECO:0000313" key="2">
    <source>
        <dbReference type="EMBL" id="MXU89827.1"/>
    </source>
</evidence>
<feature type="chain" id="PRO_5025522682" evidence="1">
    <location>
        <begin position="23"/>
        <end position="110"/>
    </location>
</feature>
<proteinExistence type="predicted"/>
<feature type="signal peptide" evidence="1">
    <location>
        <begin position="1"/>
        <end position="22"/>
    </location>
</feature>
<dbReference type="AlphaFoldDB" id="A0A6B0UJH6"/>
<organism evidence="2">
    <name type="scientific">Ixodes ricinus</name>
    <name type="common">Common tick</name>
    <name type="synonym">Acarus ricinus</name>
    <dbReference type="NCBI Taxonomy" id="34613"/>
    <lineage>
        <taxon>Eukaryota</taxon>
        <taxon>Metazoa</taxon>
        <taxon>Ecdysozoa</taxon>
        <taxon>Arthropoda</taxon>
        <taxon>Chelicerata</taxon>
        <taxon>Arachnida</taxon>
        <taxon>Acari</taxon>
        <taxon>Parasitiformes</taxon>
        <taxon>Ixodida</taxon>
        <taxon>Ixodoidea</taxon>
        <taxon>Ixodidae</taxon>
        <taxon>Ixodinae</taxon>
        <taxon>Ixodes</taxon>
    </lineage>
</organism>
<reference evidence="2" key="1">
    <citation type="submission" date="2019-12" db="EMBL/GenBank/DDBJ databases">
        <title>An insight into the sialome of adult female Ixodes ricinus ticks feeding for 6 days.</title>
        <authorList>
            <person name="Perner J."/>
            <person name="Ribeiro J.M.C."/>
        </authorList>
    </citation>
    <scope>NUCLEOTIDE SEQUENCE</scope>
    <source>
        <strain evidence="2">Semi-engorged</strain>
        <tissue evidence="2">Salivary glands</tissue>
    </source>
</reference>
<keyword evidence="1" id="KW-0732">Signal</keyword>
<name>A0A6B0UJH6_IXORI</name>
<sequence length="110" mass="12120">MPCFEMHLSLLSALCMISFMSACVGTSSGFIWVSLSLGFTSKYSWNFVGDLLHISSKKLFINSSGSENVLIFLNTRSVIAFITANTSCPSLGFLNTFQASSIVLHKSWHR</sequence>
<evidence type="ECO:0000256" key="1">
    <source>
        <dbReference type="SAM" id="SignalP"/>
    </source>
</evidence>
<accession>A0A6B0UJH6</accession>
<dbReference type="EMBL" id="GIFC01007744">
    <property type="protein sequence ID" value="MXU89827.1"/>
    <property type="molecule type" value="Transcribed_RNA"/>
</dbReference>
<protein>
    <submittedName>
        <fullName evidence="2">Putative secreted protein</fullName>
    </submittedName>
</protein>